<name>A0ACB8FLH8_9SAUR</name>
<dbReference type="Proteomes" id="UP000827872">
    <property type="component" value="Linkage Group LG04"/>
</dbReference>
<protein>
    <submittedName>
        <fullName evidence="1">Uncharacterized protein</fullName>
    </submittedName>
</protein>
<proteinExistence type="predicted"/>
<gene>
    <name evidence="1" type="ORF">K3G42_031422</name>
</gene>
<keyword evidence="2" id="KW-1185">Reference proteome</keyword>
<reference evidence="1" key="1">
    <citation type="submission" date="2021-08" db="EMBL/GenBank/DDBJ databases">
        <title>The first chromosome-level gecko genome reveals the dynamic sex chromosomes of Neotropical dwarf geckos (Sphaerodactylidae: Sphaerodactylus).</title>
        <authorList>
            <person name="Pinto B.J."/>
            <person name="Keating S.E."/>
            <person name="Gamble T."/>
        </authorList>
    </citation>
    <scope>NUCLEOTIDE SEQUENCE</scope>
    <source>
        <strain evidence="1">TG3544</strain>
    </source>
</reference>
<evidence type="ECO:0000313" key="2">
    <source>
        <dbReference type="Proteomes" id="UP000827872"/>
    </source>
</evidence>
<organism evidence="1 2">
    <name type="scientific">Sphaerodactylus townsendi</name>
    <dbReference type="NCBI Taxonomy" id="933632"/>
    <lineage>
        <taxon>Eukaryota</taxon>
        <taxon>Metazoa</taxon>
        <taxon>Chordata</taxon>
        <taxon>Craniata</taxon>
        <taxon>Vertebrata</taxon>
        <taxon>Euteleostomi</taxon>
        <taxon>Lepidosauria</taxon>
        <taxon>Squamata</taxon>
        <taxon>Bifurcata</taxon>
        <taxon>Gekkota</taxon>
        <taxon>Sphaerodactylidae</taxon>
        <taxon>Sphaerodactylus</taxon>
    </lineage>
</organism>
<comment type="caution">
    <text evidence="1">The sequence shown here is derived from an EMBL/GenBank/DDBJ whole genome shotgun (WGS) entry which is preliminary data.</text>
</comment>
<accession>A0ACB8FLH8</accession>
<evidence type="ECO:0000313" key="1">
    <source>
        <dbReference type="EMBL" id="KAH8005889.1"/>
    </source>
</evidence>
<dbReference type="EMBL" id="CM037617">
    <property type="protein sequence ID" value="KAH8005889.1"/>
    <property type="molecule type" value="Genomic_DNA"/>
</dbReference>
<sequence>MKDWINAAISMALVPLDSLRPRGLQNHCWGEIPAVIVQGAQLERGLGSCHPCQAEEAGLGSLQCSGTSAQEAQRPPSRAGLSVTGIFRVCSWFTSTNSALDLRTFRAVESWLAPKPQPQRCVLCPSVCLQKQELLMVHLELS</sequence>